<keyword evidence="3" id="KW-1185">Reference proteome</keyword>
<feature type="compositionally biased region" description="Polar residues" evidence="1">
    <location>
        <begin position="54"/>
        <end position="70"/>
    </location>
</feature>
<sequence length="83" mass="8781">MVRMVRLALAPGEARVLMRCCGPAARWCAGPGAQTSCGAGWCLWMSTAPPGLAQQRTKSSPVRRSWTMNSPPGLLAGSPQQGR</sequence>
<dbReference type="Proteomes" id="UP000485058">
    <property type="component" value="Unassembled WGS sequence"/>
</dbReference>
<evidence type="ECO:0000256" key="1">
    <source>
        <dbReference type="SAM" id="MobiDB-lite"/>
    </source>
</evidence>
<gene>
    <name evidence="2" type="ORF">HaLaN_29128</name>
</gene>
<evidence type="ECO:0000313" key="2">
    <source>
        <dbReference type="EMBL" id="GFH30301.1"/>
    </source>
</evidence>
<accession>A0A6A0ADE4</accession>
<organism evidence="2 3">
    <name type="scientific">Haematococcus lacustris</name>
    <name type="common">Green alga</name>
    <name type="synonym">Haematococcus pluvialis</name>
    <dbReference type="NCBI Taxonomy" id="44745"/>
    <lineage>
        <taxon>Eukaryota</taxon>
        <taxon>Viridiplantae</taxon>
        <taxon>Chlorophyta</taxon>
        <taxon>core chlorophytes</taxon>
        <taxon>Chlorophyceae</taxon>
        <taxon>CS clade</taxon>
        <taxon>Chlamydomonadales</taxon>
        <taxon>Haematococcaceae</taxon>
        <taxon>Haematococcus</taxon>
    </lineage>
</organism>
<dbReference type="AlphaFoldDB" id="A0A6A0ADE4"/>
<comment type="caution">
    <text evidence="2">The sequence shown here is derived from an EMBL/GenBank/DDBJ whole genome shotgun (WGS) entry which is preliminary data.</text>
</comment>
<protein>
    <submittedName>
        <fullName evidence="2">Uncharacterized protein</fullName>
    </submittedName>
</protein>
<feature type="region of interest" description="Disordered" evidence="1">
    <location>
        <begin position="51"/>
        <end position="83"/>
    </location>
</feature>
<evidence type="ECO:0000313" key="3">
    <source>
        <dbReference type="Proteomes" id="UP000485058"/>
    </source>
</evidence>
<dbReference type="EMBL" id="BLLF01004820">
    <property type="protein sequence ID" value="GFH30301.1"/>
    <property type="molecule type" value="Genomic_DNA"/>
</dbReference>
<proteinExistence type="predicted"/>
<feature type="non-terminal residue" evidence="2">
    <location>
        <position position="1"/>
    </location>
</feature>
<name>A0A6A0ADE4_HAELA</name>
<reference evidence="2 3" key="1">
    <citation type="submission" date="2020-02" db="EMBL/GenBank/DDBJ databases">
        <title>Draft genome sequence of Haematococcus lacustris strain NIES-144.</title>
        <authorList>
            <person name="Morimoto D."/>
            <person name="Nakagawa S."/>
            <person name="Yoshida T."/>
            <person name="Sawayama S."/>
        </authorList>
    </citation>
    <scope>NUCLEOTIDE SEQUENCE [LARGE SCALE GENOMIC DNA]</scope>
    <source>
        <strain evidence="2 3">NIES-144</strain>
    </source>
</reference>